<dbReference type="OrthoDB" id="302327at2157"/>
<dbReference type="InterPro" id="IPR016954">
    <property type="entry name" value="Uncharacterised_Vng0742h"/>
</dbReference>
<accession>A0A1I2RR59</accession>
<evidence type="ECO:0000256" key="1">
    <source>
        <dbReference type="SAM" id="MobiDB-lite"/>
    </source>
</evidence>
<sequence>MTIESLTAVIDGAESASQTLSIYNYEGPTKAKDRVVSYFDPLSVTVRDGETIEGLPKNFALLREGDEFVAAAGVSELYDHITGNRWLDADEFERLDRPEILDSLDERTFTSYDRQRMTLASREIEHRAWREGRGELHAGFQRLSLFRTQQSVYDRLGDTGVDVHVYGEPDAETPSGLAEHAYSDEEVAQSWFVVYEAGESPTDGRAQSGESSEAHPCAMVAREQEDGTFTGCWTYDPEVVESTVAYLRDTYPPTTSAERDESAPESAGSR</sequence>
<dbReference type="RefSeq" id="WP_092891782.1">
    <property type="nucleotide sequence ID" value="NZ_FOOQ01000002.1"/>
</dbReference>
<dbReference type="Pfam" id="PF10069">
    <property type="entry name" value="DICT"/>
    <property type="match status" value="1"/>
</dbReference>
<feature type="region of interest" description="Disordered" evidence="1">
    <location>
        <begin position="250"/>
        <end position="270"/>
    </location>
</feature>
<keyword evidence="4" id="KW-1185">Reference proteome</keyword>
<proteinExistence type="predicted"/>
<evidence type="ECO:0000313" key="4">
    <source>
        <dbReference type="Proteomes" id="UP000198876"/>
    </source>
</evidence>
<protein>
    <submittedName>
        <fullName evidence="3">Diguanylate Cyclase and Two-component system sensory domain-containing protein</fullName>
    </submittedName>
</protein>
<name>A0A1I2RR59_9EURY</name>
<dbReference type="EMBL" id="FOOQ01000002">
    <property type="protein sequence ID" value="SFG43185.1"/>
    <property type="molecule type" value="Genomic_DNA"/>
</dbReference>
<dbReference type="Proteomes" id="UP000198876">
    <property type="component" value="Unassembled WGS sequence"/>
</dbReference>
<evidence type="ECO:0000313" key="3">
    <source>
        <dbReference type="EMBL" id="SFG43185.1"/>
    </source>
</evidence>
<dbReference type="InterPro" id="IPR019278">
    <property type="entry name" value="DICT_dom"/>
</dbReference>
<feature type="domain" description="DICT" evidence="2">
    <location>
        <begin position="103"/>
        <end position="196"/>
    </location>
</feature>
<dbReference type="STRING" id="553467.SAMN04488063_2024"/>
<dbReference type="PIRSF" id="PIRSF030471">
    <property type="entry name" value="STR_Vng0742h_prd"/>
    <property type="match status" value="1"/>
</dbReference>
<evidence type="ECO:0000259" key="2">
    <source>
        <dbReference type="Pfam" id="PF10069"/>
    </source>
</evidence>
<gene>
    <name evidence="3" type="ORF">SAMN04488063_2024</name>
</gene>
<dbReference type="AlphaFoldDB" id="A0A1I2RR59"/>
<organism evidence="3 4">
    <name type="scientific">Halopelagius inordinatus</name>
    <dbReference type="NCBI Taxonomy" id="553467"/>
    <lineage>
        <taxon>Archaea</taxon>
        <taxon>Methanobacteriati</taxon>
        <taxon>Methanobacteriota</taxon>
        <taxon>Stenosarchaea group</taxon>
        <taxon>Halobacteria</taxon>
        <taxon>Halobacteriales</taxon>
        <taxon>Haloferacaceae</taxon>
    </lineage>
</organism>
<reference evidence="4" key="1">
    <citation type="submission" date="2016-10" db="EMBL/GenBank/DDBJ databases">
        <authorList>
            <person name="Varghese N."/>
            <person name="Submissions S."/>
        </authorList>
    </citation>
    <scope>NUCLEOTIDE SEQUENCE [LARGE SCALE GENOMIC DNA]</scope>
    <source>
        <strain evidence="4">CGMCC 1.7739</strain>
    </source>
</reference>